<accession>A0ABD3IT15</accession>
<comment type="caution">
    <text evidence="3">The sequence shown here is derived from an EMBL/GenBank/DDBJ whole genome shotgun (WGS) entry which is preliminary data.</text>
</comment>
<keyword evidence="2" id="KW-0732">Signal</keyword>
<feature type="region of interest" description="Disordered" evidence="1">
    <location>
        <begin position="49"/>
        <end position="105"/>
    </location>
</feature>
<gene>
    <name evidence="3" type="ORF">ACJRO7_008893</name>
</gene>
<evidence type="ECO:0000256" key="1">
    <source>
        <dbReference type="SAM" id="MobiDB-lite"/>
    </source>
</evidence>
<dbReference type="Proteomes" id="UP001634007">
    <property type="component" value="Unassembled WGS sequence"/>
</dbReference>
<feature type="compositionally biased region" description="Pro residues" evidence="1">
    <location>
        <begin position="54"/>
        <end position="67"/>
    </location>
</feature>
<protein>
    <submittedName>
        <fullName evidence="3">Uncharacterized protein</fullName>
    </submittedName>
</protein>
<name>A0ABD3IT15_EUCGL</name>
<evidence type="ECO:0000313" key="4">
    <source>
        <dbReference type="Proteomes" id="UP001634007"/>
    </source>
</evidence>
<feature type="signal peptide" evidence="2">
    <location>
        <begin position="1"/>
        <end position="24"/>
    </location>
</feature>
<keyword evidence="4" id="KW-1185">Reference proteome</keyword>
<proteinExistence type="predicted"/>
<reference evidence="3 4" key="1">
    <citation type="submission" date="2024-11" db="EMBL/GenBank/DDBJ databases">
        <title>Chromosome-level genome assembly of Eucalyptus globulus Labill. provides insights into its genome evolution.</title>
        <authorList>
            <person name="Li X."/>
        </authorList>
    </citation>
    <scope>NUCLEOTIDE SEQUENCE [LARGE SCALE GENOMIC DNA]</scope>
    <source>
        <strain evidence="3">CL2024</strain>
        <tissue evidence="3">Fresh tender leaves</tissue>
    </source>
</reference>
<dbReference type="AlphaFoldDB" id="A0ABD3IT15"/>
<feature type="compositionally biased region" description="Polar residues" evidence="1">
    <location>
        <begin position="94"/>
        <end position="105"/>
    </location>
</feature>
<organism evidence="3 4">
    <name type="scientific">Eucalyptus globulus</name>
    <name type="common">Tasmanian blue gum</name>
    <dbReference type="NCBI Taxonomy" id="34317"/>
    <lineage>
        <taxon>Eukaryota</taxon>
        <taxon>Viridiplantae</taxon>
        <taxon>Streptophyta</taxon>
        <taxon>Embryophyta</taxon>
        <taxon>Tracheophyta</taxon>
        <taxon>Spermatophyta</taxon>
        <taxon>Magnoliopsida</taxon>
        <taxon>eudicotyledons</taxon>
        <taxon>Gunneridae</taxon>
        <taxon>Pentapetalae</taxon>
        <taxon>rosids</taxon>
        <taxon>malvids</taxon>
        <taxon>Myrtales</taxon>
        <taxon>Myrtaceae</taxon>
        <taxon>Myrtoideae</taxon>
        <taxon>Eucalypteae</taxon>
        <taxon>Eucalyptus</taxon>
    </lineage>
</organism>
<dbReference type="EMBL" id="JBJKBG010000011">
    <property type="protein sequence ID" value="KAL3717381.1"/>
    <property type="molecule type" value="Genomic_DNA"/>
</dbReference>
<feature type="chain" id="PRO_5044765500" evidence="2">
    <location>
        <begin position="25"/>
        <end position="105"/>
    </location>
</feature>
<evidence type="ECO:0000313" key="3">
    <source>
        <dbReference type="EMBL" id="KAL3717381.1"/>
    </source>
</evidence>
<sequence>MMKFPRVGVILLLLVGTLVQPDEARRVLIKGKEEVWAKDKPSVIVLQTLQKGRVPPPGSPGYTPNPPGSIADDTDTRDFTNQAMAPSPEVNPVAFSSNGTIANRK</sequence>
<evidence type="ECO:0000256" key="2">
    <source>
        <dbReference type="SAM" id="SignalP"/>
    </source>
</evidence>